<name>A0ABT6VVI5_9ACTN</name>
<dbReference type="PANTHER" id="PTHR30480">
    <property type="entry name" value="BETA-HEXOSAMINIDASE-RELATED"/>
    <property type="match status" value="1"/>
</dbReference>
<dbReference type="PANTHER" id="PTHR30480:SF14">
    <property type="entry name" value="HYDROLASE, PUTATIVE (AFU_ORTHOLOGUE AFUA_4G13770)-RELATED"/>
    <property type="match status" value="1"/>
</dbReference>
<accession>A0ABT6VVI5</accession>
<dbReference type="Gene3D" id="3.20.20.300">
    <property type="entry name" value="Glycoside hydrolase, family 3, N-terminal domain"/>
    <property type="match status" value="1"/>
</dbReference>
<keyword evidence="7" id="KW-1185">Reference proteome</keyword>
<evidence type="ECO:0000256" key="2">
    <source>
        <dbReference type="ARBA" id="ARBA00022801"/>
    </source>
</evidence>
<dbReference type="PROSITE" id="PS51318">
    <property type="entry name" value="TAT"/>
    <property type="match status" value="1"/>
</dbReference>
<dbReference type="InterPro" id="IPR050226">
    <property type="entry name" value="NagZ_Beta-hexosaminidase"/>
</dbReference>
<comment type="caution">
    <text evidence="6">The sequence shown here is derived from an EMBL/GenBank/DDBJ whole genome shotgun (WGS) entry which is preliminary data.</text>
</comment>
<evidence type="ECO:0000256" key="1">
    <source>
        <dbReference type="ARBA" id="ARBA00005336"/>
    </source>
</evidence>
<evidence type="ECO:0000256" key="4">
    <source>
        <dbReference type="SAM" id="SignalP"/>
    </source>
</evidence>
<sequence length="379" mass="38677">MDEPRSLHVRRRTLLAATGAAVAAASVTTTAAAAATRLPGAARPATLTAAQTAGQRVIWSYPGLTPPQSLLTAISYGHAAGVIFFGENISSNSQIASVIAQLNEANASNPVKSPLLMMTDQEGGQVRRLSGAPTLSEKQIGASSQASSQAASAGTGAGQNLLSASMNMNLAPVLDVYRTAGDFDDQYGRSYSTDPAVCSSLGSVFIHSQQQTGVVACAKHFPGLGAATASEDTDAGPVTLTQSLSDLRNIDEYPYAAAITSGVKSVMVSWAIYTALDSTNPAGFSSAIIQGELRDRLGFTGVTITDALEAGAIPSSMTTAQRSVKAAGAGMDLLLCSARDVSQGIDAVNALADAYTSGSLPKSAFDAAVSRVQALRASI</sequence>
<dbReference type="InterPro" id="IPR036962">
    <property type="entry name" value="Glyco_hydro_3_N_sf"/>
</dbReference>
<gene>
    <name evidence="6" type="ORF">POF43_003380</name>
</gene>
<evidence type="ECO:0000313" key="6">
    <source>
        <dbReference type="EMBL" id="MDI5961772.1"/>
    </source>
</evidence>
<feature type="domain" description="Glycoside hydrolase family 3 N-terminal" evidence="5">
    <location>
        <begin position="72"/>
        <end position="374"/>
    </location>
</feature>
<evidence type="ECO:0000259" key="5">
    <source>
        <dbReference type="Pfam" id="PF00933"/>
    </source>
</evidence>
<feature type="chain" id="PRO_5046118283" evidence="4">
    <location>
        <begin position="34"/>
        <end position="379"/>
    </location>
</feature>
<organism evidence="6 7">
    <name type="scientific">Streptantibioticus silvisoli</name>
    <dbReference type="NCBI Taxonomy" id="2705255"/>
    <lineage>
        <taxon>Bacteria</taxon>
        <taxon>Bacillati</taxon>
        <taxon>Actinomycetota</taxon>
        <taxon>Actinomycetes</taxon>
        <taxon>Kitasatosporales</taxon>
        <taxon>Streptomycetaceae</taxon>
        <taxon>Streptantibioticus</taxon>
    </lineage>
</organism>
<dbReference type="Pfam" id="PF00933">
    <property type="entry name" value="Glyco_hydro_3"/>
    <property type="match status" value="1"/>
</dbReference>
<dbReference type="SUPFAM" id="SSF51445">
    <property type="entry name" value="(Trans)glycosidases"/>
    <property type="match status" value="1"/>
</dbReference>
<keyword evidence="2 6" id="KW-0378">Hydrolase</keyword>
<protein>
    <submittedName>
        <fullName evidence="6">Glycoside hydrolase family 3 N-terminal domain-containing protein</fullName>
    </submittedName>
</protein>
<comment type="similarity">
    <text evidence="1">Belongs to the glycosyl hydrolase 3 family.</text>
</comment>
<reference evidence="6 7" key="1">
    <citation type="submission" date="2023-05" db="EMBL/GenBank/DDBJ databases">
        <title>Streptantibioticus silvisoli sp. nov., acidotolerant actinomycetes 1 from pine litter.</title>
        <authorList>
            <person name="Swiecimska M."/>
            <person name="Golinska P."/>
            <person name="Sangal V."/>
            <person name="Wachnowicz B."/>
            <person name="Goodfellow M."/>
        </authorList>
    </citation>
    <scope>NUCLEOTIDE SEQUENCE [LARGE SCALE GENOMIC DNA]</scope>
    <source>
        <strain evidence="6 7">SL54</strain>
    </source>
</reference>
<keyword evidence="3" id="KW-0326">Glycosidase</keyword>
<dbReference type="InterPro" id="IPR006311">
    <property type="entry name" value="TAT_signal"/>
</dbReference>
<dbReference type="InterPro" id="IPR017853">
    <property type="entry name" value="GH"/>
</dbReference>
<dbReference type="GO" id="GO:0016787">
    <property type="term" value="F:hydrolase activity"/>
    <property type="evidence" value="ECO:0007669"/>
    <property type="project" value="UniProtKB-KW"/>
</dbReference>
<feature type="signal peptide" evidence="4">
    <location>
        <begin position="1"/>
        <end position="33"/>
    </location>
</feature>
<dbReference type="EMBL" id="JAAGKO020000003">
    <property type="protein sequence ID" value="MDI5961772.1"/>
    <property type="molecule type" value="Genomic_DNA"/>
</dbReference>
<dbReference type="RefSeq" id="WP_271323087.1">
    <property type="nucleotide sequence ID" value="NZ_JAAGKO020000003.1"/>
</dbReference>
<dbReference type="InterPro" id="IPR001764">
    <property type="entry name" value="Glyco_hydro_3_N"/>
</dbReference>
<evidence type="ECO:0000256" key="3">
    <source>
        <dbReference type="ARBA" id="ARBA00023295"/>
    </source>
</evidence>
<dbReference type="Proteomes" id="UP001156398">
    <property type="component" value="Unassembled WGS sequence"/>
</dbReference>
<proteinExistence type="inferred from homology"/>
<evidence type="ECO:0000313" key="7">
    <source>
        <dbReference type="Proteomes" id="UP001156398"/>
    </source>
</evidence>
<keyword evidence="4" id="KW-0732">Signal</keyword>